<sequence length="239" mass="26587">MIGHITDIGNYRSINEDYVNSYICDEFSIFVVADGMGGHNAGEIASKMAVEGIIDFVKLNYNNYDKEKLLTDAIVDINYKIFKYSLDNEALQGMGTTIIAAIKFNNKIQIANVGDSSCFAISKDTIVKVTKDHSLVQELLDCGSITEEQARVHPRKNIITRAVGTNVKIDVDIYNIENNQYEYFILCTDGLTNDVTKTEILNFIKNSSNLQVVCENLVTQAKSVGGKDNITVLIFKGEF</sequence>
<name>A0A1M6K9J1_9CLOT</name>
<dbReference type="Proteomes" id="UP000184310">
    <property type="component" value="Unassembled WGS sequence"/>
</dbReference>
<keyword evidence="3" id="KW-1185">Reference proteome</keyword>
<organism evidence="2 3">
    <name type="scientific">Clostridium cavendishii DSM 21758</name>
    <dbReference type="NCBI Taxonomy" id="1121302"/>
    <lineage>
        <taxon>Bacteria</taxon>
        <taxon>Bacillati</taxon>
        <taxon>Bacillota</taxon>
        <taxon>Clostridia</taxon>
        <taxon>Eubacteriales</taxon>
        <taxon>Clostridiaceae</taxon>
        <taxon>Clostridium</taxon>
    </lineage>
</organism>
<dbReference type="GO" id="GO:0004722">
    <property type="term" value="F:protein serine/threonine phosphatase activity"/>
    <property type="evidence" value="ECO:0007669"/>
    <property type="project" value="InterPro"/>
</dbReference>
<dbReference type="OrthoDB" id="9801841at2"/>
<dbReference type="SUPFAM" id="SSF81606">
    <property type="entry name" value="PP2C-like"/>
    <property type="match status" value="1"/>
</dbReference>
<dbReference type="PANTHER" id="PTHR13832:SF860">
    <property type="entry name" value="PROTEIN PHOSPHATASE PHPP"/>
    <property type="match status" value="1"/>
</dbReference>
<dbReference type="EMBL" id="FQZB01000009">
    <property type="protein sequence ID" value="SHJ55570.1"/>
    <property type="molecule type" value="Genomic_DNA"/>
</dbReference>
<evidence type="ECO:0000259" key="1">
    <source>
        <dbReference type="PROSITE" id="PS51746"/>
    </source>
</evidence>
<protein>
    <submittedName>
        <fullName evidence="2">Protein phosphatase</fullName>
    </submittedName>
</protein>
<dbReference type="Gene3D" id="3.60.40.10">
    <property type="entry name" value="PPM-type phosphatase domain"/>
    <property type="match status" value="1"/>
</dbReference>
<evidence type="ECO:0000313" key="2">
    <source>
        <dbReference type="EMBL" id="SHJ55570.1"/>
    </source>
</evidence>
<dbReference type="InterPro" id="IPR001932">
    <property type="entry name" value="PPM-type_phosphatase-like_dom"/>
</dbReference>
<dbReference type="PROSITE" id="PS51746">
    <property type="entry name" value="PPM_2"/>
    <property type="match status" value="1"/>
</dbReference>
<dbReference type="SMART" id="SM00332">
    <property type="entry name" value="PP2Cc"/>
    <property type="match status" value="1"/>
</dbReference>
<dbReference type="RefSeq" id="WP_072986977.1">
    <property type="nucleotide sequence ID" value="NZ_FQZB01000009.1"/>
</dbReference>
<accession>A0A1M6K9J1</accession>
<proteinExistence type="predicted"/>
<dbReference type="SMART" id="SM00331">
    <property type="entry name" value="PP2C_SIG"/>
    <property type="match status" value="1"/>
</dbReference>
<feature type="domain" description="PPM-type phosphatase" evidence="1">
    <location>
        <begin position="1"/>
        <end position="237"/>
    </location>
</feature>
<dbReference type="InterPro" id="IPR036457">
    <property type="entry name" value="PPM-type-like_dom_sf"/>
</dbReference>
<dbReference type="PANTHER" id="PTHR13832">
    <property type="entry name" value="PROTEIN PHOSPHATASE 2C"/>
    <property type="match status" value="1"/>
</dbReference>
<dbReference type="NCBIfam" id="NF033484">
    <property type="entry name" value="Stp1_PP2C_phos"/>
    <property type="match status" value="1"/>
</dbReference>
<dbReference type="Pfam" id="PF13672">
    <property type="entry name" value="PP2C_2"/>
    <property type="match status" value="1"/>
</dbReference>
<gene>
    <name evidence="2" type="ORF">SAMN02745163_02133</name>
</gene>
<dbReference type="InterPro" id="IPR015655">
    <property type="entry name" value="PP2C"/>
</dbReference>
<dbReference type="STRING" id="1121302.SAMN02745163_02133"/>
<dbReference type="CDD" id="cd00143">
    <property type="entry name" value="PP2Cc"/>
    <property type="match status" value="1"/>
</dbReference>
<evidence type="ECO:0000313" key="3">
    <source>
        <dbReference type="Proteomes" id="UP000184310"/>
    </source>
</evidence>
<dbReference type="AlphaFoldDB" id="A0A1M6K9J1"/>
<reference evidence="2 3" key="1">
    <citation type="submission" date="2016-11" db="EMBL/GenBank/DDBJ databases">
        <authorList>
            <person name="Jaros S."/>
            <person name="Januszkiewicz K."/>
            <person name="Wedrychowicz H."/>
        </authorList>
    </citation>
    <scope>NUCLEOTIDE SEQUENCE [LARGE SCALE GENOMIC DNA]</scope>
    <source>
        <strain evidence="2 3">DSM 21758</strain>
    </source>
</reference>